<dbReference type="Pfam" id="PF16561">
    <property type="entry name" value="AMPK1_CBM"/>
    <property type="match status" value="1"/>
</dbReference>
<dbReference type="InterPro" id="IPR006828">
    <property type="entry name" value="ASC_dom"/>
</dbReference>
<dbReference type="CDD" id="cd02859">
    <property type="entry name" value="E_set_AMPKbeta_like_N"/>
    <property type="match status" value="1"/>
</dbReference>
<gene>
    <name evidence="6" type="primary">amk2</name>
    <name evidence="6" type="ORF">SOMG_04954</name>
</gene>
<reference evidence="6 7" key="1">
    <citation type="journal article" date="2023" name="G3 (Bethesda)">
        <title>A high-quality reference genome for the fission yeast Schizosaccharomyces osmophilus.</title>
        <authorList>
            <person name="Jia G.S."/>
            <person name="Zhang W.C."/>
            <person name="Liang Y."/>
            <person name="Liu X.H."/>
            <person name="Rhind N."/>
            <person name="Pidoux A."/>
            <person name="Brysch-Herzberg M."/>
            <person name="Du L.L."/>
        </authorList>
    </citation>
    <scope>NUCLEOTIDE SEQUENCE [LARGE SCALE GENOMIC DNA]</scope>
    <source>
        <strain evidence="6 7">CBS 15793</strain>
    </source>
</reference>
<evidence type="ECO:0000256" key="1">
    <source>
        <dbReference type="ARBA" id="ARBA00004496"/>
    </source>
</evidence>
<evidence type="ECO:0000313" key="6">
    <source>
        <dbReference type="EMBL" id="WBW75085.1"/>
    </source>
</evidence>
<dbReference type="SMART" id="SM01010">
    <property type="entry name" value="AMPKBI"/>
    <property type="match status" value="1"/>
</dbReference>
<dbReference type="InterPro" id="IPR050827">
    <property type="entry name" value="CRP1_MDG1_kinase"/>
</dbReference>
<dbReference type="GO" id="GO:0005737">
    <property type="term" value="C:cytoplasm"/>
    <property type="evidence" value="ECO:0007669"/>
    <property type="project" value="UniProtKB-SubCell"/>
</dbReference>
<keyword evidence="3" id="KW-0963">Cytoplasm</keyword>
<dbReference type="SUPFAM" id="SSF160219">
    <property type="entry name" value="AMPKBI-like"/>
    <property type="match status" value="1"/>
</dbReference>
<feature type="compositionally biased region" description="Low complexity" evidence="4">
    <location>
        <begin position="56"/>
        <end position="75"/>
    </location>
</feature>
<dbReference type="GO" id="GO:0005634">
    <property type="term" value="C:nucleus"/>
    <property type="evidence" value="ECO:0007669"/>
    <property type="project" value="TreeGrafter"/>
</dbReference>
<dbReference type="InterPro" id="IPR014756">
    <property type="entry name" value="Ig_E-set"/>
</dbReference>
<name>A0AAE9WFQ9_9SCHI</name>
<dbReference type="InterPro" id="IPR037256">
    <property type="entry name" value="ASC_dom_sf"/>
</dbReference>
<feature type="domain" description="Association with the SNF1 complex (ASC)" evidence="5">
    <location>
        <begin position="197"/>
        <end position="292"/>
    </location>
</feature>
<dbReference type="GO" id="GO:0004674">
    <property type="term" value="F:protein serine/threonine kinase activity"/>
    <property type="evidence" value="ECO:0007669"/>
    <property type="project" value="UniProtKB-KW"/>
</dbReference>
<dbReference type="InterPro" id="IPR032640">
    <property type="entry name" value="AMPK1_CBM"/>
</dbReference>
<dbReference type="RefSeq" id="XP_056039328.1">
    <property type="nucleotide sequence ID" value="XM_056183729.1"/>
</dbReference>
<dbReference type="Proteomes" id="UP001212411">
    <property type="component" value="Chromosome 3"/>
</dbReference>
<keyword evidence="6" id="KW-0418">Kinase</keyword>
<keyword evidence="6" id="KW-0723">Serine/threonine-protein kinase</keyword>
<dbReference type="GO" id="GO:0019901">
    <property type="term" value="F:protein kinase binding"/>
    <property type="evidence" value="ECO:0007669"/>
    <property type="project" value="TreeGrafter"/>
</dbReference>
<protein>
    <submittedName>
        <fullName evidence="6">Serine/threonine protein kinase AMPK (Beta) regulatory subunit Amk2</fullName>
    </submittedName>
</protein>
<proteinExistence type="inferred from homology"/>
<evidence type="ECO:0000256" key="3">
    <source>
        <dbReference type="ARBA" id="ARBA00022490"/>
    </source>
</evidence>
<accession>A0AAE9WFQ9</accession>
<dbReference type="PANTHER" id="PTHR10343:SF84">
    <property type="entry name" value="5'-AMP-ACTIVATED PROTEIN KINASE SUBUNIT BETA-1"/>
    <property type="match status" value="1"/>
</dbReference>
<evidence type="ECO:0000259" key="5">
    <source>
        <dbReference type="SMART" id="SM01010"/>
    </source>
</evidence>
<dbReference type="Gene3D" id="6.20.250.60">
    <property type="match status" value="1"/>
</dbReference>
<dbReference type="GeneID" id="80878418"/>
<dbReference type="PANTHER" id="PTHR10343">
    <property type="entry name" value="5'-AMP-ACTIVATED PROTEIN KINASE , BETA SUBUNIT"/>
    <property type="match status" value="1"/>
</dbReference>
<evidence type="ECO:0000313" key="7">
    <source>
        <dbReference type="Proteomes" id="UP001212411"/>
    </source>
</evidence>
<keyword evidence="7" id="KW-1185">Reference proteome</keyword>
<dbReference type="Pfam" id="PF04739">
    <property type="entry name" value="AMPKBI"/>
    <property type="match status" value="1"/>
</dbReference>
<dbReference type="InterPro" id="IPR013783">
    <property type="entry name" value="Ig-like_fold"/>
</dbReference>
<comment type="subcellular location">
    <subcellularLocation>
        <location evidence="1">Cytoplasm</location>
    </subcellularLocation>
</comment>
<dbReference type="FunFam" id="2.60.40.10:FF:000562">
    <property type="entry name" value="Snf1 kinase complex beta-subunit Gal83"/>
    <property type="match status" value="1"/>
</dbReference>
<keyword evidence="6" id="KW-0808">Transferase</keyword>
<feature type="region of interest" description="Disordered" evidence="4">
    <location>
        <begin position="1"/>
        <end position="93"/>
    </location>
</feature>
<organism evidence="6 7">
    <name type="scientific">Schizosaccharomyces osmophilus</name>
    <dbReference type="NCBI Taxonomy" id="2545709"/>
    <lineage>
        <taxon>Eukaryota</taxon>
        <taxon>Fungi</taxon>
        <taxon>Dikarya</taxon>
        <taxon>Ascomycota</taxon>
        <taxon>Taphrinomycotina</taxon>
        <taxon>Schizosaccharomycetes</taxon>
        <taxon>Schizosaccharomycetales</taxon>
        <taxon>Schizosaccharomycetaceae</taxon>
        <taxon>Schizosaccharomyces</taxon>
    </lineage>
</organism>
<dbReference type="SUPFAM" id="SSF81296">
    <property type="entry name" value="E set domains"/>
    <property type="match status" value="1"/>
</dbReference>
<dbReference type="EMBL" id="CP115613">
    <property type="protein sequence ID" value="WBW75085.1"/>
    <property type="molecule type" value="Genomic_DNA"/>
</dbReference>
<dbReference type="GO" id="GO:0031588">
    <property type="term" value="C:nucleotide-activated protein kinase complex"/>
    <property type="evidence" value="ECO:0007669"/>
    <property type="project" value="TreeGrafter"/>
</dbReference>
<dbReference type="Gene3D" id="2.60.40.10">
    <property type="entry name" value="Immunoglobulins"/>
    <property type="match status" value="1"/>
</dbReference>
<dbReference type="AlphaFoldDB" id="A0AAE9WFQ9"/>
<feature type="compositionally biased region" description="Polar residues" evidence="4">
    <location>
        <begin position="1"/>
        <end position="22"/>
    </location>
</feature>
<comment type="similarity">
    <text evidence="2">Belongs to the 5'-AMP-activated protein kinase beta subunit family.</text>
</comment>
<sequence>MGNAQSQEGDSAMSRNAQSVNKPATPEKPESVPHRTQSMISIAPDDLNQDADLMDDNSSTAGATDGAQSATAAAGRNKRRSHSSTKREPYNGPYVPAVLRWRGGGEIIYVTGSFSKWKKKIQLLKTEDYTLVLQLRPGTQRFKFLVDGIWCCSSDFPTATDAEGNLYNYLEVEANEGAETGLDQRLSQVQTNFPPSEEPDSEKYVSEIPSFLSSNSLTEMKLPKPPSLPPHLEKCILNSNTAYKEDQSVLPNPNHVVLNHLAAANTQVGVLALSATTRYHRKYVTTAMFKNFDV</sequence>
<evidence type="ECO:0000256" key="2">
    <source>
        <dbReference type="ARBA" id="ARBA00010926"/>
    </source>
</evidence>
<evidence type="ECO:0000256" key="4">
    <source>
        <dbReference type="SAM" id="MobiDB-lite"/>
    </source>
</evidence>
<dbReference type="GO" id="GO:0007165">
    <property type="term" value="P:signal transduction"/>
    <property type="evidence" value="ECO:0007669"/>
    <property type="project" value="TreeGrafter"/>
</dbReference>
<dbReference type="KEGG" id="som:SOMG_04954"/>